<gene>
    <name evidence="1" type="ORF">RUMGNA_03719</name>
</gene>
<organism evidence="1 2">
    <name type="scientific">Mediterraneibacter gnavus (strain ATCC 29149 / DSM 114966 / JCM 6515 / VPI C7-9)</name>
    <name type="common">Ruminococcus gnavus</name>
    <dbReference type="NCBI Taxonomy" id="411470"/>
    <lineage>
        <taxon>Bacteria</taxon>
        <taxon>Bacillati</taxon>
        <taxon>Bacillota</taxon>
        <taxon>Clostridia</taxon>
        <taxon>Lachnospirales</taxon>
        <taxon>Lachnospiraceae</taxon>
        <taxon>Mediterraneibacter</taxon>
    </lineage>
</organism>
<dbReference type="EMBL" id="AAYG02000032">
    <property type="protein sequence ID" value="EDN76096.1"/>
    <property type="molecule type" value="Genomic_DNA"/>
</dbReference>
<evidence type="ECO:0000313" key="2">
    <source>
        <dbReference type="Proteomes" id="UP000004410"/>
    </source>
</evidence>
<comment type="caution">
    <text evidence="1">The sequence shown here is derived from an EMBL/GenBank/DDBJ whole genome shotgun (WGS) entry which is preliminary data.</text>
</comment>
<proteinExistence type="predicted"/>
<sequence length="35" mass="3828">MIDTVTPFAGVWIEISSVRIESLNLQGHSLRGSVD</sequence>
<reference evidence="1 2" key="2">
    <citation type="submission" date="2007-06" db="EMBL/GenBank/DDBJ databases">
        <title>Draft genome sequence of Ruminococcus gnavus (ATCC 29149).</title>
        <authorList>
            <person name="Sudarsanam P."/>
            <person name="Ley R."/>
            <person name="Guruge J."/>
            <person name="Turnbaugh P.J."/>
            <person name="Mahowald M."/>
            <person name="Liep D."/>
            <person name="Gordon J."/>
        </authorList>
    </citation>
    <scope>NUCLEOTIDE SEQUENCE [LARGE SCALE GENOMIC DNA]</scope>
    <source>
        <strain evidence="1 2">ATCC 29149</strain>
    </source>
</reference>
<accession>A7B803</accession>
<reference evidence="1 2" key="1">
    <citation type="submission" date="2007-04" db="EMBL/GenBank/DDBJ databases">
        <authorList>
            <person name="Fulton L."/>
            <person name="Clifton S."/>
            <person name="Fulton B."/>
            <person name="Xu J."/>
            <person name="Minx P."/>
            <person name="Pepin K.H."/>
            <person name="Johnson M."/>
            <person name="Thiruvilangam P."/>
            <person name="Bhonagiri V."/>
            <person name="Nash W.E."/>
            <person name="Mardis E.R."/>
            <person name="Wilson R.K."/>
        </authorList>
    </citation>
    <scope>NUCLEOTIDE SEQUENCE [LARGE SCALE GENOMIC DNA]</scope>
    <source>
        <strain evidence="1 2">ATCC 29149</strain>
    </source>
</reference>
<dbReference type="PaxDb" id="411470-RUMGNA_03719"/>
<dbReference type="AlphaFoldDB" id="A7B803"/>
<name>A7B803_MEDG7</name>
<evidence type="ECO:0000313" key="1">
    <source>
        <dbReference type="EMBL" id="EDN76096.1"/>
    </source>
</evidence>
<dbReference type="Proteomes" id="UP000004410">
    <property type="component" value="Unassembled WGS sequence"/>
</dbReference>
<protein>
    <submittedName>
        <fullName evidence="1">Uncharacterized protein</fullName>
    </submittedName>
</protein>